<gene>
    <name evidence="1" type="ORF">FF36_02873</name>
</gene>
<keyword evidence="2" id="KW-1185">Reference proteome</keyword>
<protein>
    <submittedName>
        <fullName evidence="1">Uncharacterized protein</fullName>
    </submittedName>
</protein>
<organism evidence="1 2">
    <name type="scientific">Frankia torreyi</name>
    <dbReference type="NCBI Taxonomy" id="1856"/>
    <lineage>
        <taxon>Bacteria</taxon>
        <taxon>Bacillati</taxon>
        <taxon>Actinomycetota</taxon>
        <taxon>Actinomycetes</taxon>
        <taxon>Frankiales</taxon>
        <taxon>Frankiaceae</taxon>
        <taxon>Frankia</taxon>
    </lineage>
</organism>
<dbReference type="Proteomes" id="UP000032545">
    <property type="component" value="Unassembled WGS sequence"/>
</dbReference>
<dbReference type="AlphaFoldDB" id="A0A0D8BG00"/>
<evidence type="ECO:0000313" key="1">
    <source>
        <dbReference type="EMBL" id="KJE22894.1"/>
    </source>
</evidence>
<name>A0A0D8BG00_9ACTN</name>
<dbReference type="EMBL" id="JYFN01000019">
    <property type="protein sequence ID" value="KJE22894.1"/>
    <property type="molecule type" value="Genomic_DNA"/>
</dbReference>
<proteinExistence type="predicted"/>
<comment type="caution">
    <text evidence="1">The sequence shown here is derived from an EMBL/GenBank/DDBJ whole genome shotgun (WGS) entry which is preliminary data.</text>
</comment>
<evidence type="ECO:0000313" key="2">
    <source>
        <dbReference type="Proteomes" id="UP000032545"/>
    </source>
</evidence>
<dbReference type="PATRIC" id="fig|1502723.3.peg.2007"/>
<sequence length="59" mass="6350">MTATLGSDIRARKMLNKAVFTRLYLGKVHAGPVVTADDLNEPFATTVGGRAGLEPWGDY</sequence>
<reference evidence="1 2" key="2">
    <citation type="journal article" date="2016" name="Genome Announc.">
        <title>Permanent Draft Genome Sequences for Two Variants of Frankia sp. Strain CpI1, the First Frankia Strain Isolated from Root Nodules of Comptonia peregrina.</title>
        <authorList>
            <person name="Oshone R."/>
            <person name="Hurst S.G.IV."/>
            <person name="Abebe-Akele F."/>
            <person name="Simpson S."/>
            <person name="Morris K."/>
            <person name="Thomas W.K."/>
            <person name="Tisa L.S."/>
        </authorList>
    </citation>
    <scope>NUCLEOTIDE SEQUENCE [LARGE SCALE GENOMIC DNA]</scope>
    <source>
        <strain evidence="2">CpI1-S</strain>
    </source>
</reference>
<accession>A0A0D8BG00</accession>
<reference evidence="2" key="1">
    <citation type="submission" date="2015-02" db="EMBL/GenBank/DDBJ databases">
        <title>Draft Genome of Frankia sp. CpI1-S.</title>
        <authorList>
            <person name="Oshone R.T."/>
            <person name="Ngom M."/>
            <person name="Ghodhbane-Gtari F."/>
            <person name="Gtari M."/>
            <person name="Morris K."/>
            <person name="Thomas K."/>
            <person name="Sen A."/>
            <person name="Tisa L.S."/>
        </authorList>
    </citation>
    <scope>NUCLEOTIDE SEQUENCE [LARGE SCALE GENOMIC DNA]</scope>
    <source>
        <strain evidence="2">CpI1-S</strain>
    </source>
</reference>